<feature type="compositionally biased region" description="Low complexity" evidence="1">
    <location>
        <begin position="44"/>
        <end position="55"/>
    </location>
</feature>
<evidence type="ECO:0000313" key="2">
    <source>
        <dbReference type="EMBL" id="CAF5044582.1"/>
    </source>
</evidence>
<evidence type="ECO:0000256" key="1">
    <source>
        <dbReference type="SAM" id="MobiDB-lite"/>
    </source>
</evidence>
<protein>
    <submittedName>
        <fullName evidence="2">Uncharacterized protein</fullName>
    </submittedName>
</protein>
<feature type="non-terminal residue" evidence="2">
    <location>
        <position position="90"/>
    </location>
</feature>
<organism evidence="2 3">
    <name type="scientific">Rotaria socialis</name>
    <dbReference type="NCBI Taxonomy" id="392032"/>
    <lineage>
        <taxon>Eukaryota</taxon>
        <taxon>Metazoa</taxon>
        <taxon>Spiralia</taxon>
        <taxon>Gnathifera</taxon>
        <taxon>Rotifera</taxon>
        <taxon>Eurotatoria</taxon>
        <taxon>Bdelloidea</taxon>
        <taxon>Philodinida</taxon>
        <taxon>Philodinidae</taxon>
        <taxon>Rotaria</taxon>
    </lineage>
</organism>
<dbReference type="AlphaFoldDB" id="A0A822CIQ3"/>
<name>A0A822CIQ3_9BILA</name>
<dbReference type="Proteomes" id="UP000663848">
    <property type="component" value="Unassembled WGS sequence"/>
</dbReference>
<feature type="compositionally biased region" description="Polar residues" evidence="1">
    <location>
        <begin position="56"/>
        <end position="70"/>
    </location>
</feature>
<evidence type="ECO:0000313" key="3">
    <source>
        <dbReference type="Proteomes" id="UP000663848"/>
    </source>
</evidence>
<accession>A0A822CIQ3</accession>
<gene>
    <name evidence="2" type="ORF">QYT958_LOCUS41641</name>
</gene>
<reference evidence="2" key="1">
    <citation type="submission" date="2021-02" db="EMBL/GenBank/DDBJ databases">
        <authorList>
            <person name="Nowell W R."/>
        </authorList>
    </citation>
    <scope>NUCLEOTIDE SEQUENCE</scope>
</reference>
<comment type="caution">
    <text evidence="2">The sequence shown here is derived from an EMBL/GenBank/DDBJ whole genome shotgun (WGS) entry which is preliminary data.</text>
</comment>
<sequence length="90" mass="10087">MPIDQSNFIVPTGADVISEDAISNSILGHSQASLSILHSAHVPQQKQQEQQQQQQHARQLTSAMSLTSKNNNEHRKVEKNEEIEREETDA</sequence>
<dbReference type="EMBL" id="CAJOBR010048317">
    <property type="protein sequence ID" value="CAF5044582.1"/>
    <property type="molecule type" value="Genomic_DNA"/>
</dbReference>
<feature type="region of interest" description="Disordered" evidence="1">
    <location>
        <begin position="39"/>
        <end position="90"/>
    </location>
</feature>
<feature type="compositionally biased region" description="Basic and acidic residues" evidence="1">
    <location>
        <begin position="71"/>
        <end position="82"/>
    </location>
</feature>
<proteinExistence type="predicted"/>